<evidence type="ECO:0000313" key="2">
    <source>
        <dbReference type="Proteomes" id="UP001549036"/>
    </source>
</evidence>
<dbReference type="RefSeq" id="WP_292373933.1">
    <property type="nucleotide sequence ID" value="NZ_JBEPLM010000006.1"/>
</dbReference>
<comment type="caution">
    <text evidence="1">The sequence shown here is derived from an EMBL/GenBank/DDBJ whole genome shotgun (WGS) entry which is preliminary data.</text>
</comment>
<proteinExistence type="predicted"/>
<evidence type="ECO:0000313" key="1">
    <source>
        <dbReference type="EMBL" id="MET3594069.1"/>
    </source>
</evidence>
<sequence length="165" mass="16580">MAWLRPSASVRRGAKPALARPLDGSGIAVCTLLAAIVVADASTVVRIADLPIGRGPIDRGEVAIAGLGLGLDKADGSNGNWNSGNFNGNGNRGSFNGNGNAGSFNGNGNAGSFNGNANCGGGFGNGFSSDGNGNGKRQNTPEWCRLLKNLNGQLGLPPGTIPDFD</sequence>
<name>A0ABV2HUJ4_9HYPH</name>
<reference evidence="1 2" key="1">
    <citation type="submission" date="2024-06" db="EMBL/GenBank/DDBJ databases">
        <title>Genomic Encyclopedia of Type Strains, Phase IV (KMG-IV): sequencing the most valuable type-strain genomes for metagenomic binning, comparative biology and taxonomic classification.</title>
        <authorList>
            <person name="Goeker M."/>
        </authorList>
    </citation>
    <scope>NUCLEOTIDE SEQUENCE [LARGE SCALE GENOMIC DNA]</scope>
    <source>
        <strain evidence="1 2">DSM 29846</strain>
    </source>
</reference>
<dbReference type="Proteomes" id="UP001549036">
    <property type="component" value="Unassembled WGS sequence"/>
</dbReference>
<organism evidence="1 2">
    <name type="scientific">Mesorhizobium shonense</name>
    <dbReference type="NCBI Taxonomy" id="1209948"/>
    <lineage>
        <taxon>Bacteria</taxon>
        <taxon>Pseudomonadati</taxon>
        <taxon>Pseudomonadota</taxon>
        <taxon>Alphaproteobacteria</taxon>
        <taxon>Hyphomicrobiales</taxon>
        <taxon>Phyllobacteriaceae</taxon>
        <taxon>Mesorhizobium</taxon>
    </lineage>
</organism>
<keyword evidence="2" id="KW-1185">Reference proteome</keyword>
<protein>
    <submittedName>
        <fullName evidence="1">Uncharacterized protein</fullName>
    </submittedName>
</protein>
<accession>A0ABV2HUJ4</accession>
<dbReference type="EMBL" id="JBEPLM010000006">
    <property type="protein sequence ID" value="MET3594069.1"/>
    <property type="molecule type" value="Genomic_DNA"/>
</dbReference>
<gene>
    <name evidence="1" type="ORF">ABID26_003475</name>
</gene>